<keyword evidence="3" id="KW-0805">Transcription regulation</keyword>
<dbReference type="InterPro" id="IPR009057">
    <property type="entry name" value="Homeodomain-like_sf"/>
</dbReference>
<evidence type="ECO:0000259" key="6">
    <source>
        <dbReference type="PROSITE" id="PS50045"/>
    </source>
</evidence>
<dbReference type="Gene3D" id="3.40.50.300">
    <property type="entry name" value="P-loop containing nucleotide triphosphate hydrolases"/>
    <property type="match status" value="1"/>
</dbReference>
<dbReference type="SUPFAM" id="SSF52540">
    <property type="entry name" value="P-loop containing nucleoside triphosphate hydrolases"/>
    <property type="match status" value="1"/>
</dbReference>
<dbReference type="EMBL" id="BAAAZN010000013">
    <property type="protein sequence ID" value="GAA3565582.1"/>
    <property type="molecule type" value="Genomic_DNA"/>
</dbReference>
<evidence type="ECO:0000256" key="2">
    <source>
        <dbReference type="ARBA" id="ARBA00022840"/>
    </source>
</evidence>
<evidence type="ECO:0000256" key="1">
    <source>
        <dbReference type="ARBA" id="ARBA00022741"/>
    </source>
</evidence>
<dbReference type="InterPro" id="IPR058031">
    <property type="entry name" value="AAA_lid_NorR"/>
</dbReference>
<evidence type="ECO:0000256" key="5">
    <source>
        <dbReference type="ARBA" id="ARBA00023163"/>
    </source>
</evidence>
<evidence type="ECO:0000313" key="8">
    <source>
        <dbReference type="Proteomes" id="UP001500689"/>
    </source>
</evidence>
<dbReference type="InterPro" id="IPR027417">
    <property type="entry name" value="P-loop_NTPase"/>
</dbReference>
<keyword evidence="8" id="KW-1185">Reference proteome</keyword>
<dbReference type="Gene3D" id="1.10.10.60">
    <property type="entry name" value="Homeodomain-like"/>
    <property type="match status" value="1"/>
</dbReference>
<feature type="domain" description="Sigma-54 factor interaction" evidence="6">
    <location>
        <begin position="326"/>
        <end position="520"/>
    </location>
</feature>
<dbReference type="PRINTS" id="PR01590">
    <property type="entry name" value="HTHFIS"/>
</dbReference>
<evidence type="ECO:0000313" key="7">
    <source>
        <dbReference type="EMBL" id="GAA3565582.1"/>
    </source>
</evidence>
<dbReference type="Gene3D" id="3.30.450.40">
    <property type="match status" value="1"/>
</dbReference>
<dbReference type="PROSITE" id="PS50045">
    <property type="entry name" value="SIGMA54_INTERACT_4"/>
    <property type="match status" value="1"/>
</dbReference>
<keyword evidence="4" id="KW-0238">DNA-binding</keyword>
<dbReference type="SUPFAM" id="SSF46689">
    <property type="entry name" value="Homeodomain-like"/>
    <property type="match status" value="1"/>
</dbReference>
<gene>
    <name evidence="7" type="ORF">GCM10022222_56670</name>
</gene>
<dbReference type="InterPro" id="IPR003018">
    <property type="entry name" value="GAF"/>
</dbReference>
<dbReference type="Pfam" id="PF25601">
    <property type="entry name" value="AAA_lid_14"/>
    <property type="match status" value="1"/>
</dbReference>
<keyword evidence="2" id="KW-0067">ATP-binding</keyword>
<dbReference type="InterPro" id="IPR002197">
    <property type="entry name" value="HTH_Fis"/>
</dbReference>
<evidence type="ECO:0000256" key="4">
    <source>
        <dbReference type="ARBA" id="ARBA00023125"/>
    </source>
</evidence>
<proteinExistence type="predicted"/>
<dbReference type="PANTHER" id="PTHR32071:SF122">
    <property type="entry name" value="SIGMA FACTOR"/>
    <property type="match status" value="1"/>
</dbReference>
<accession>A0ABP6XI19</accession>
<comment type="caution">
    <text evidence="7">The sequence shown here is derived from an EMBL/GenBank/DDBJ whole genome shotgun (WGS) entry which is preliminary data.</text>
</comment>
<keyword evidence="5" id="KW-0804">Transcription</keyword>
<dbReference type="Pfam" id="PF02954">
    <property type="entry name" value="HTH_8"/>
    <property type="match status" value="1"/>
</dbReference>
<dbReference type="Proteomes" id="UP001500689">
    <property type="component" value="Unassembled WGS sequence"/>
</dbReference>
<dbReference type="Pfam" id="PF01590">
    <property type="entry name" value="GAF"/>
    <property type="match status" value="1"/>
</dbReference>
<dbReference type="InterPro" id="IPR002078">
    <property type="entry name" value="Sigma_54_int"/>
</dbReference>
<keyword evidence="1" id="KW-0547">Nucleotide-binding</keyword>
<protein>
    <submittedName>
        <fullName evidence="7">Helix-turn-helix domain-containing protein</fullName>
    </submittedName>
</protein>
<sequence>MTDSAGSRSRADGLATARERFLCTEEVDSASVRTTILASWWRSRTHRVAADHVHTPFVADPDPETPLARSAGPVLDGLQDKLSDLAVSVVLTDDSSLVLERRTEDRSLERYLDRVQLAPGFSYAEEFVGTNGIGTALEGRQATAVFGHEHYAENLDSLACAGVPIRHPVSGQVLGLLDLTCWRKDAGPLLLALAKATAHDIETELTNQVGLRELSLFSAYLRACRRGQGIVLAVNSDLVMLNDHARQLLAPADQAALLARAVDALGSDADRSLSMDLPSGARARLSYSPVSSDVGPAGGVVRARLLQEPEVLAAQSGGRQPGLPGLVGRGALWTRACHAIGRYARDRRWTVTEGEPGSGKLALARAAHAAVEVGAPCEVVECAGTAPGAWEPPVRRALREGPGTVVFRHLDLLPRAQQRALAAVLDEARDDARVWGVATVAEGGQEELDADLMRHFPASVVVPPLRHHVEDVRALIPFLLSQLGKGPLLHCSPAALQLLLRSEWPGNVTQLREVLRKVVYVRRAGVIEPEDLPPECRTVVKRVLNPLESLERDAIVRSLVDADGNKSRAAHALGMSRATIYRKIRDYGIDIRS</sequence>
<organism evidence="7 8">
    <name type="scientific">Amycolatopsis ultiminotia</name>
    <dbReference type="NCBI Taxonomy" id="543629"/>
    <lineage>
        <taxon>Bacteria</taxon>
        <taxon>Bacillati</taxon>
        <taxon>Actinomycetota</taxon>
        <taxon>Actinomycetes</taxon>
        <taxon>Pseudonocardiales</taxon>
        <taxon>Pseudonocardiaceae</taxon>
        <taxon>Amycolatopsis</taxon>
    </lineage>
</organism>
<dbReference type="Gene3D" id="1.10.8.60">
    <property type="match status" value="1"/>
</dbReference>
<dbReference type="RefSeq" id="WP_344865172.1">
    <property type="nucleotide sequence ID" value="NZ_BAAAZN010000013.1"/>
</dbReference>
<name>A0ABP6XI19_9PSEU</name>
<evidence type="ECO:0000256" key="3">
    <source>
        <dbReference type="ARBA" id="ARBA00023015"/>
    </source>
</evidence>
<dbReference type="PANTHER" id="PTHR32071">
    <property type="entry name" value="TRANSCRIPTIONAL REGULATORY PROTEIN"/>
    <property type="match status" value="1"/>
</dbReference>
<reference evidence="8" key="1">
    <citation type="journal article" date="2019" name="Int. J. Syst. Evol. Microbiol.">
        <title>The Global Catalogue of Microorganisms (GCM) 10K type strain sequencing project: providing services to taxonomists for standard genome sequencing and annotation.</title>
        <authorList>
            <consortium name="The Broad Institute Genomics Platform"/>
            <consortium name="The Broad Institute Genome Sequencing Center for Infectious Disease"/>
            <person name="Wu L."/>
            <person name="Ma J."/>
        </authorList>
    </citation>
    <scope>NUCLEOTIDE SEQUENCE [LARGE SCALE GENOMIC DNA]</scope>
    <source>
        <strain evidence="8">JCM 16898</strain>
    </source>
</reference>
<dbReference type="InterPro" id="IPR029016">
    <property type="entry name" value="GAF-like_dom_sf"/>
</dbReference>